<comment type="catalytic activity">
    <reaction evidence="11 12">
        <text>2 pyruvate + H(+) = (2S)-2-acetolactate + CO2</text>
        <dbReference type="Rhea" id="RHEA:25249"/>
        <dbReference type="ChEBI" id="CHEBI:15361"/>
        <dbReference type="ChEBI" id="CHEBI:15378"/>
        <dbReference type="ChEBI" id="CHEBI:16526"/>
        <dbReference type="ChEBI" id="CHEBI:58476"/>
        <dbReference type="EC" id="2.2.1.6"/>
    </reaction>
</comment>
<dbReference type="CDD" id="cd02015">
    <property type="entry name" value="TPP_AHAS"/>
    <property type="match status" value="1"/>
</dbReference>
<keyword evidence="6 12" id="KW-0808">Transferase</keyword>
<evidence type="ECO:0000259" key="14">
    <source>
        <dbReference type="Pfam" id="PF02775"/>
    </source>
</evidence>
<evidence type="ECO:0000256" key="11">
    <source>
        <dbReference type="ARBA" id="ARBA00048670"/>
    </source>
</evidence>
<evidence type="ECO:0000256" key="12">
    <source>
        <dbReference type="RuleBase" id="RU003591"/>
    </source>
</evidence>
<dbReference type="Gene3D" id="3.40.50.1220">
    <property type="entry name" value="TPP-binding domain"/>
    <property type="match status" value="1"/>
</dbReference>
<comment type="pathway">
    <text evidence="1 12">Amino-acid biosynthesis; L-isoleucine biosynthesis; L-isoleucine from 2-oxobutanoate: step 1/4.</text>
</comment>
<evidence type="ECO:0000256" key="4">
    <source>
        <dbReference type="ARBA" id="ARBA00013145"/>
    </source>
</evidence>
<dbReference type="Pfam" id="PF00205">
    <property type="entry name" value="TPP_enzyme_M"/>
    <property type="match status" value="1"/>
</dbReference>
<keyword evidence="7 12" id="KW-0479">Metal-binding</keyword>
<gene>
    <name evidence="16" type="primary">ilvB</name>
    <name evidence="16" type="ORF">ACFOZ1_05355</name>
</gene>
<evidence type="ECO:0000313" key="16">
    <source>
        <dbReference type="EMBL" id="MFC4387234.1"/>
    </source>
</evidence>
<evidence type="ECO:0000256" key="6">
    <source>
        <dbReference type="ARBA" id="ARBA00022679"/>
    </source>
</evidence>
<protein>
    <recommendedName>
        <fullName evidence="4 12">Acetolactate synthase</fullName>
        <ecNumber evidence="4 12">2.2.1.6</ecNumber>
    </recommendedName>
</protein>
<dbReference type="InterPro" id="IPR012001">
    <property type="entry name" value="Thiamin_PyroP_enz_TPP-bd_dom"/>
</dbReference>
<dbReference type="InterPro" id="IPR029035">
    <property type="entry name" value="DHS-like_NAD/FAD-binding_dom"/>
</dbReference>
<accession>A0ABV8VSR8</accession>
<keyword evidence="8 12" id="KW-0460">Magnesium</keyword>
<comment type="similarity">
    <text evidence="3 12">Belongs to the TPP enzyme family.</text>
</comment>
<keyword evidence="17" id="KW-1185">Reference proteome</keyword>
<keyword evidence="9 12" id="KW-0786">Thiamine pyrophosphate</keyword>
<dbReference type="RefSeq" id="WP_390196774.1">
    <property type="nucleotide sequence ID" value="NZ_JBHSDV010000001.1"/>
</dbReference>
<dbReference type="Pfam" id="PF02776">
    <property type="entry name" value="TPP_enzyme_N"/>
    <property type="match status" value="1"/>
</dbReference>
<feature type="domain" description="Thiamine pyrophosphate enzyme central" evidence="13">
    <location>
        <begin position="211"/>
        <end position="346"/>
    </location>
</feature>
<evidence type="ECO:0000313" key="17">
    <source>
        <dbReference type="Proteomes" id="UP001595880"/>
    </source>
</evidence>
<evidence type="ECO:0000256" key="9">
    <source>
        <dbReference type="ARBA" id="ARBA00023052"/>
    </source>
</evidence>
<proteinExistence type="inferred from homology"/>
<evidence type="ECO:0000256" key="5">
    <source>
        <dbReference type="ARBA" id="ARBA00022605"/>
    </source>
</evidence>
<comment type="cofactor">
    <cofactor evidence="12">
        <name>thiamine diphosphate</name>
        <dbReference type="ChEBI" id="CHEBI:58937"/>
    </cofactor>
    <text evidence="12">Binds 1 thiamine pyrophosphate per subunit.</text>
</comment>
<feature type="domain" description="Thiamine pyrophosphate enzyme TPP-binding" evidence="14">
    <location>
        <begin position="403"/>
        <end position="550"/>
    </location>
</feature>
<evidence type="ECO:0000259" key="13">
    <source>
        <dbReference type="Pfam" id="PF00205"/>
    </source>
</evidence>
<comment type="caution">
    <text evidence="16">The sequence shown here is derived from an EMBL/GenBank/DDBJ whole genome shotgun (WGS) entry which is preliminary data.</text>
</comment>
<dbReference type="InterPro" id="IPR012000">
    <property type="entry name" value="Thiamin_PyroP_enz_cen_dom"/>
</dbReference>
<keyword evidence="5 12" id="KW-0028">Amino-acid biosynthesis</keyword>
<dbReference type="SUPFAM" id="SSF52518">
    <property type="entry name" value="Thiamin diphosphate-binding fold (THDP-binding)"/>
    <property type="match status" value="2"/>
</dbReference>
<reference evidence="17" key="1">
    <citation type="journal article" date="2019" name="Int. J. Syst. Evol. Microbiol.">
        <title>The Global Catalogue of Microorganisms (GCM) 10K type strain sequencing project: providing services to taxonomists for standard genome sequencing and annotation.</title>
        <authorList>
            <consortium name="The Broad Institute Genomics Platform"/>
            <consortium name="The Broad Institute Genome Sequencing Center for Infectious Disease"/>
            <person name="Wu L."/>
            <person name="Ma J."/>
        </authorList>
    </citation>
    <scope>NUCLEOTIDE SEQUENCE [LARGE SCALE GENOMIC DNA]</scope>
    <source>
        <strain evidence="17">KACC 14058</strain>
    </source>
</reference>
<dbReference type="Proteomes" id="UP001595880">
    <property type="component" value="Unassembled WGS sequence"/>
</dbReference>
<dbReference type="InterPro" id="IPR045229">
    <property type="entry name" value="TPP_enz"/>
</dbReference>
<evidence type="ECO:0000256" key="8">
    <source>
        <dbReference type="ARBA" id="ARBA00022842"/>
    </source>
</evidence>
<evidence type="ECO:0000256" key="10">
    <source>
        <dbReference type="ARBA" id="ARBA00023304"/>
    </source>
</evidence>
<sequence>MERANTQAEQTSMQKEPKTGADLLVESLINEGVETIFGYPGGAALPIFDALYKAQNSFTQILARHEQGSIHAAEGYARVSGKPGVVIATSGPGATNLVTGIADAMIDSLPLIVITGQVAQGIIGTDAFQEVDVMGVTTPITKHNYQVRNVNDLPRIVKEAFHIATTGRPGPVLIDMPKDISAEVITNHLPKEVILDLPGYQPTIKPNPLQIKKLAEAIEQAKKPVILSGAGILFAKASEEIKTFAEKYSIPVASTLLGLGAFPGEHPLFLGMAGMHGTYAANTALYECDLLINIGARFDDRLTGNLASFAPNATVAHIDIDPAEIGKNVPTEIPIVSDAKEALTKLLAHNIQQPTHEDWLVRLHENRKEYPLWYNNPDSEMIGQWVIEKVYEATEGKAIVTTDVGQHQMWTAQFYKFNSPDRWVSSGGLGTMGFGFPAAIGAQLAKPEDTVVSIVGDGGFQMTLQELSILQERGLPVKVIIVNNQALGMVRQWQEAFYSERYSQSIFNIQPDFVKLAESYNVKGLKVTTQQEFIDALPEIFDYEGPVLVDARVIQQENVFPMIAPGKGLNEMIGVKP</sequence>
<evidence type="ECO:0000256" key="7">
    <source>
        <dbReference type="ARBA" id="ARBA00022723"/>
    </source>
</evidence>
<dbReference type="PANTHER" id="PTHR18968">
    <property type="entry name" value="THIAMINE PYROPHOSPHATE ENZYMES"/>
    <property type="match status" value="1"/>
</dbReference>
<dbReference type="InterPro" id="IPR011766">
    <property type="entry name" value="TPP_enzyme_TPP-bd"/>
</dbReference>
<dbReference type="NCBIfam" id="TIGR00118">
    <property type="entry name" value="acolac_lg"/>
    <property type="match status" value="1"/>
</dbReference>
<dbReference type="SUPFAM" id="SSF52467">
    <property type="entry name" value="DHS-like NAD/FAD-binding domain"/>
    <property type="match status" value="1"/>
</dbReference>
<organism evidence="16 17">
    <name type="scientific">Gracilibacillus marinus</name>
    <dbReference type="NCBI Taxonomy" id="630535"/>
    <lineage>
        <taxon>Bacteria</taxon>
        <taxon>Bacillati</taxon>
        <taxon>Bacillota</taxon>
        <taxon>Bacilli</taxon>
        <taxon>Bacillales</taxon>
        <taxon>Bacillaceae</taxon>
        <taxon>Gracilibacillus</taxon>
    </lineage>
</organism>
<dbReference type="InterPro" id="IPR029061">
    <property type="entry name" value="THDP-binding"/>
</dbReference>
<dbReference type="Pfam" id="PF02775">
    <property type="entry name" value="TPP_enzyme_C"/>
    <property type="match status" value="1"/>
</dbReference>
<dbReference type="InterPro" id="IPR039368">
    <property type="entry name" value="AHAS_TPP"/>
</dbReference>
<dbReference type="EC" id="2.2.1.6" evidence="4 12"/>
<dbReference type="Gene3D" id="3.40.50.970">
    <property type="match status" value="2"/>
</dbReference>
<evidence type="ECO:0000259" key="15">
    <source>
        <dbReference type="Pfam" id="PF02776"/>
    </source>
</evidence>
<comment type="cofactor">
    <cofactor evidence="12">
        <name>Mg(2+)</name>
        <dbReference type="ChEBI" id="CHEBI:18420"/>
    </cofactor>
    <text evidence="12">Binds 1 Mg(2+) ion per subunit.</text>
</comment>
<feature type="domain" description="Thiamine pyrophosphate enzyme N-terminal TPP-binding" evidence="15">
    <location>
        <begin position="19"/>
        <end position="134"/>
    </location>
</feature>
<dbReference type="CDD" id="cd07035">
    <property type="entry name" value="TPP_PYR_POX_like"/>
    <property type="match status" value="1"/>
</dbReference>
<keyword evidence="10 12" id="KW-0100">Branched-chain amino acid biosynthesis</keyword>
<dbReference type="InterPro" id="IPR012846">
    <property type="entry name" value="Acetolactate_synth_lsu"/>
</dbReference>
<dbReference type="EMBL" id="JBHSDV010000001">
    <property type="protein sequence ID" value="MFC4387234.1"/>
    <property type="molecule type" value="Genomic_DNA"/>
</dbReference>
<dbReference type="PANTHER" id="PTHR18968:SF13">
    <property type="entry name" value="ACETOLACTATE SYNTHASE CATALYTIC SUBUNIT, MITOCHONDRIAL"/>
    <property type="match status" value="1"/>
</dbReference>
<dbReference type="GO" id="GO:0003984">
    <property type="term" value="F:acetolactate synthase activity"/>
    <property type="evidence" value="ECO:0007669"/>
    <property type="project" value="UniProtKB-EC"/>
</dbReference>
<evidence type="ECO:0000256" key="1">
    <source>
        <dbReference type="ARBA" id="ARBA00004974"/>
    </source>
</evidence>
<dbReference type="PROSITE" id="PS00187">
    <property type="entry name" value="TPP_ENZYMES"/>
    <property type="match status" value="1"/>
</dbReference>
<dbReference type="InterPro" id="IPR000399">
    <property type="entry name" value="TPP-bd_CS"/>
</dbReference>
<evidence type="ECO:0000256" key="2">
    <source>
        <dbReference type="ARBA" id="ARBA00005025"/>
    </source>
</evidence>
<evidence type="ECO:0000256" key="3">
    <source>
        <dbReference type="ARBA" id="ARBA00007812"/>
    </source>
</evidence>
<name>A0ABV8VSR8_9BACI</name>
<comment type="pathway">
    <text evidence="2 12">Amino-acid biosynthesis; L-valine biosynthesis; L-valine from pyruvate: step 1/4.</text>
</comment>